<dbReference type="FunFam" id="3.30.420.10:FF:000032">
    <property type="entry name" value="Retrovirus-related Pol polyprotein from transposon 297-like Protein"/>
    <property type="match status" value="1"/>
</dbReference>
<dbReference type="Proteomes" id="UP000031668">
    <property type="component" value="Unassembled WGS sequence"/>
</dbReference>
<comment type="caution">
    <text evidence="2">The sequence shown here is derived from an EMBL/GenBank/DDBJ whole genome shotgun (WGS) entry which is preliminary data.</text>
</comment>
<proteinExistence type="predicted"/>
<evidence type="ECO:0000259" key="1">
    <source>
        <dbReference type="PROSITE" id="PS50994"/>
    </source>
</evidence>
<dbReference type="SUPFAM" id="SSF53098">
    <property type="entry name" value="Ribonuclease H-like"/>
    <property type="match status" value="1"/>
</dbReference>
<dbReference type="PANTHER" id="PTHR37984">
    <property type="entry name" value="PROTEIN CBG26694"/>
    <property type="match status" value="1"/>
</dbReference>
<reference evidence="2 3" key="1">
    <citation type="journal article" date="2014" name="Genome Biol. Evol.">
        <title>The genome of the myxosporean Thelohanellus kitauei shows adaptations to nutrient acquisition within its fish host.</title>
        <authorList>
            <person name="Yang Y."/>
            <person name="Xiong J."/>
            <person name="Zhou Z."/>
            <person name="Huo F."/>
            <person name="Miao W."/>
            <person name="Ran C."/>
            <person name="Liu Y."/>
            <person name="Zhang J."/>
            <person name="Feng J."/>
            <person name="Wang M."/>
            <person name="Wang M."/>
            <person name="Wang L."/>
            <person name="Yao B."/>
        </authorList>
    </citation>
    <scope>NUCLEOTIDE SEQUENCE [LARGE SCALE GENOMIC DNA]</scope>
    <source>
        <strain evidence="2">Wuqing</strain>
    </source>
</reference>
<dbReference type="EMBL" id="JWZT01001311">
    <property type="protein sequence ID" value="KII72268.1"/>
    <property type="molecule type" value="Genomic_DNA"/>
</dbReference>
<evidence type="ECO:0000313" key="2">
    <source>
        <dbReference type="EMBL" id="KII72268.1"/>
    </source>
</evidence>
<dbReference type="InterPro" id="IPR050951">
    <property type="entry name" value="Retrovirus_Pol_polyprotein"/>
</dbReference>
<sequence>MYVQALEYCHQCEKCAETSTKSPLIPLVSLLGSNPWEAVSIDILELPPSGPYRYVLAIQDYFTKWLIALPLQRQTAECVIERLIEVFAHFGLPKIIHSDQGRNFEAYVFQELCLAFGIQKTRTTSYHPQGNGLVERANRSIINILRKIGNNCEWHKVLPLVTYSNNCSTHSTTRISPYEALFGRKPRNCVWDPNNKVYDFWAMLYQTNLTRAKLREIIEYESSAAACRNKEYYDSVNRALMPSFVKGQRVLRKMRRTSKIDPFWQRGWKV</sequence>
<dbReference type="InterPro" id="IPR012337">
    <property type="entry name" value="RNaseH-like_sf"/>
</dbReference>
<dbReference type="InterPro" id="IPR001584">
    <property type="entry name" value="Integrase_cat-core"/>
</dbReference>
<dbReference type="GO" id="GO:0003676">
    <property type="term" value="F:nucleic acid binding"/>
    <property type="evidence" value="ECO:0007669"/>
    <property type="project" value="InterPro"/>
</dbReference>
<dbReference type="PROSITE" id="PS50994">
    <property type="entry name" value="INTEGRASE"/>
    <property type="match status" value="1"/>
</dbReference>
<feature type="domain" description="Integrase catalytic" evidence="1">
    <location>
        <begin position="31"/>
        <end position="185"/>
    </location>
</feature>
<dbReference type="InterPro" id="IPR036397">
    <property type="entry name" value="RNaseH_sf"/>
</dbReference>
<dbReference type="OMA" id="VESCHAC"/>
<protein>
    <submittedName>
        <fullName evidence="2">Gag-Pol polyprotein</fullName>
    </submittedName>
</protein>
<keyword evidence="3" id="KW-1185">Reference proteome</keyword>
<dbReference type="GO" id="GO:0015074">
    <property type="term" value="P:DNA integration"/>
    <property type="evidence" value="ECO:0007669"/>
    <property type="project" value="InterPro"/>
</dbReference>
<gene>
    <name evidence="2" type="ORF">RF11_01111</name>
</gene>
<name>A0A0C2JS68_THEKT</name>
<dbReference type="Gene3D" id="3.30.420.10">
    <property type="entry name" value="Ribonuclease H-like superfamily/Ribonuclease H"/>
    <property type="match status" value="1"/>
</dbReference>
<dbReference type="PANTHER" id="PTHR37984:SF15">
    <property type="entry name" value="INTEGRASE CATALYTIC DOMAIN-CONTAINING PROTEIN"/>
    <property type="match status" value="1"/>
</dbReference>
<accession>A0A0C2JS68</accession>
<dbReference type="Pfam" id="PF00665">
    <property type="entry name" value="rve"/>
    <property type="match status" value="1"/>
</dbReference>
<dbReference type="OrthoDB" id="5984795at2759"/>
<organism evidence="2 3">
    <name type="scientific">Thelohanellus kitauei</name>
    <name type="common">Myxosporean</name>
    <dbReference type="NCBI Taxonomy" id="669202"/>
    <lineage>
        <taxon>Eukaryota</taxon>
        <taxon>Metazoa</taxon>
        <taxon>Cnidaria</taxon>
        <taxon>Myxozoa</taxon>
        <taxon>Myxosporea</taxon>
        <taxon>Bivalvulida</taxon>
        <taxon>Platysporina</taxon>
        <taxon>Myxobolidae</taxon>
        <taxon>Thelohanellus</taxon>
    </lineage>
</organism>
<dbReference type="AlphaFoldDB" id="A0A0C2JS68"/>
<evidence type="ECO:0000313" key="3">
    <source>
        <dbReference type="Proteomes" id="UP000031668"/>
    </source>
</evidence>